<keyword evidence="1" id="KW-0472">Membrane</keyword>
<organism evidence="2 3">
    <name type="scientific">Leeuwenhoekiella aequorea</name>
    <dbReference type="NCBI Taxonomy" id="283736"/>
    <lineage>
        <taxon>Bacteria</taxon>
        <taxon>Pseudomonadati</taxon>
        <taxon>Bacteroidota</taxon>
        <taxon>Flavobacteriia</taxon>
        <taxon>Flavobacteriales</taxon>
        <taxon>Flavobacteriaceae</taxon>
        <taxon>Leeuwenhoekiella</taxon>
    </lineage>
</organism>
<sequence length="120" mass="13593">MNQSLKIKLAVSIALFNAIALCVNYFGISPKIEATTANQKLEIYLFTDSEIGLKSNLQEVGPLAQTPDGFWPFEAFYINTSTSETDYTGRFRGFFAGFDFFEFIFYNGLLLGTLLFLKLW</sequence>
<name>A0A4Q0PCT1_9FLAO</name>
<dbReference type="RefSeq" id="WP_128756210.1">
    <property type="nucleotide sequence ID" value="NZ_QOVM01000001.1"/>
</dbReference>
<keyword evidence="3" id="KW-1185">Reference proteome</keyword>
<evidence type="ECO:0000313" key="3">
    <source>
        <dbReference type="Proteomes" id="UP000289238"/>
    </source>
</evidence>
<proteinExistence type="predicted"/>
<evidence type="ECO:0000313" key="2">
    <source>
        <dbReference type="EMBL" id="RXG24471.1"/>
    </source>
</evidence>
<feature type="transmembrane region" description="Helical" evidence="1">
    <location>
        <begin position="7"/>
        <end position="28"/>
    </location>
</feature>
<comment type="caution">
    <text evidence="2">The sequence shown here is derived from an EMBL/GenBank/DDBJ whole genome shotgun (WGS) entry which is preliminary data.</text>
</comment>
<dbReference type="EMBL" id="QOVM01000001">
    <property type="protein sequence ID" value="RXG24471.1"/>
    <property type="molecule type" value="Genomic_DNA"/>
</dbReference>
<dbReference type="OrthoDB" id="1449687at2"/>
<reference evidence="2 3" key="1">
    <citation type="submission" date="2018-07" db="EMBL/GenBank/DDBJ databases">
        <title>Leeuwenhoekiella genomics.</title>
        <authorList>
            <person name="Tahon G."/>
            <person name="Willems A."/>
        </authorList>
    </citation>
    <scope>NUCLEOTIDE SEQUENCE [LARGE SCALE GENOMIC DNA]</scope>
    <source>
        <strain evidence="2 3">LMG 22550</strain>
    </source>
</reference>
<keyword evidence="1" id="KW-1133">Transmembrane helix</keyword>
<gene>
    <name evidence="2" type="ORF">DSM00_260</name>
</gene>
<protein>
    <submittedName>
        <fullName evidence="2">Uncharacterized protein</fullName>
    </submittedName>
</protein>
<feature type="transmembrane region" description="Helical" evidence="1">
    <location>
        <begin position="94"/>
        <end position="117"/>
    </location>
</feature>
<dbReference type="AlphaFoldDB" id="A0A4Q0PCT1"/>
<keyword evidence="1" id="KW-0812">Transmembrane</keyword>
<evidence type="ECO:0000256" key="1">
    <source>
        <dbReference type="SAM" id="Phobius"/>
    </source>
</evidence>
<dbReference type="Proteomes" id="UP000289238">
    <property type="component" value="Unassembled WGS sequence"/>
</dbReference>
<accession>A0A4Q0PCT1</accession>